<dbReference type="GeneID" id="18259928"/>
<sequence length="290" mass="32064">MASLNLAPEELKQLELLRNRFAQLQSSLTSLAGNLIRTEPLPTYESLQASASILQQNLRSIQELMTENSDIFKRIAIHPSTNFPGRTQEHMLLQLLRKKLEPEVESWVEEARETARAAGIDVSKLSGPGGGAPTRGMNGYGDDDEYGLDDEDEGVPSDPFNEQWADMLETFQHSLHHYVTVQLKKQYTVEEQEMGIENVRTGLKRELGDEDEDEDEDEEEEEEGVAGVAGGAASQGAGAGTAGAAAKKPVIQPEYLFWLAARGDTRVSRNIEFEAMRKVAQTAKRPAPPR</sequence>
<dbReference type="GO" id="GO:0000978">
    <property type="term" value="F:RNA polymerase II cis-regulatory region sequence-specific DNA binding"/>
    <property type="evidence" value="ECO:0007669"/>
    <property type="project" value="TreeGrafter"/>
</dbReference>
<dbReference type="Pfam" id="PF10232">
    <property type="entry name" value="Med8"/>
    <property type="match status" value="1"/>
</dbReference>
<keyword evidence="6 9" id="KW-0804">Transcription</keyword>
<feature type="region of interest" description="Disordered" evidence="10">
    <location>
        <begin position="200"/>
        <end position="246"/>
    </location>
</feature>
<dbReference type="eggNOG" id="ENOG502S8U1">
    <property type="taxonomic scope" value="Eukaryota"/>
</dbReference>
<dbReference type="AlphaFoldDB" id="G0SCZ3"/>
<comment type="similarity">
    <text evidence="2 9">Belongs to the Mediator complex subunit 8 family.</text>
</comment>
<evidence type="ECO:0000256" key="5">
    <source>
        <dbReference type="ARBA" id="ARBA00023159"/>
    </source>
</evidence>
<dbReference type="PANTHER" id="PTHR13074:SF9">
    <property type="entry name" value="MEDIATOR OF RNA POLYMERASE II TRANSCRIPTION SUBUNIT 8"/>
    <property type="match status" value="1"/>
</dbReference>
<gene>
    <name evidence="9" type="primary">MED8</name>
    <name evidence="11" type="ORF">CTHT_0058900</name>
</gene>
<reference evidence="11 12" key="1">
    <citation type="journal article" date="2011" name="Cell">
        <title>Insight into structure and assembly of the nuclear pore complex by utilizing the genome of a eukaryotic thermophile.</title>
        <authorList>
            <person name="Amlacher S."/>
            <person name="Sarges P."/>
            <person name="Flemming D."/>
            <person name="van Noort V."/>
            <person name="Kunze R."/>
            <person name="Devos D.P."/>
            <person name="Arumugam M."/>
            <person name="Bork P."/>
            <person name="Hurt E."/>
        </authorList>
    </citation>
    <scope>NUCLEOTIDE SEQUENCE [LARGE SCALE GENOMIC DNA]</scope>
    <source>
        <strain evidence="12">DSM 1495 / CBS 144.50 / IMI 039719</strain>
    </source>
</reference>
<evidence type="ECO:0000256" key="4">
    <source>
        <dbReference type="ARBA" id="ARBA00023015"/>
    </source>
</evidence>
<comment type="function">
    <text evidence="9">Component of the Mediator complex, a coactivator involved in the regulated transcription of nearly all RNA polymerase II-dependent genes. Mediator functions as a bridge to convey information from gene-specific regulatory proteins to the basal RNA polymerase II transcription machinery. Mediator is recruited to promoters by direct interactions with regulatory proteins and serves as a scaffold for the assembly of a functional preinitiation complex with RNA polymerase II and the general transcription factors.</text>
</comment>
<keyword evidence="5 9" id="KW-0010">Activator</keyword>
<dbReference type="KEGG" id="cthr:CTHT_0058900"/>
<evidence type="ECO:0000256" key="6">
    <source>
        <dbReference type="ARBA" id="ARBA00023163"/>
    </source>
</evidence>
<keyword evidence="4 9" id="KW-0805">Transcription regulation</keyword>
<comment type="subcellular location">
    <subcellularLocation>
        <location evidence="1 9">Nucleus</location>
    </subcellularLocation>
</comment>
<organism evidence="12">
    <name type="scientific">Chaetomium thermophilum (strain DSM 1495 / CBS 144.50 / IMI 039719)</name>
    <name type="common">Thermochaetoides thermophila</name>
    <dbReference type="NCBI Taxonomy" id="759272"/>
    <lineage>
        <taxon>Eukaryota</taxon>
        <taxon>Fungi</taxon>
        <taxon>Dikarya</taxon>
        <taxon>Ascomycota</taxon>
        <taxon>Pezizomycotina</taxon>
        <taxon>Sordariomycetes</taxon>
        <taxon>Sordariomycetidae</taxon>
        <taxon>Sordariales</taxon>
        <taxon>Chaetomiaceae</taxon>
        <taxon>Thermochaetoides</taxon>
    </lineage>
</organism>
<dbReference type="HOGENOM" id="CLU_074399_0_0_1"/>
<dbReference type="GO" id="GO:0070847">
    <property type="term" value="C:core mediator complex"/>
    <property type="evidence" value="ECO:0007669"/>
    <property type="project" value="TreeGrafter"/>
</dbReference>
<dbReference type="RefSeq" id="XP_006696209.1">
    <property type="nucleotide sequence ID" value="XM_006696146.1"/>
</dbReference>
<evidence type="ECO:0000256" key="3">
    <source>
        <dbReference type="ARBA" id="ARBA00020637"/>
    </source>
</evidence>
<dbReference type="GO" id="GO:0016592">
    <property type="term" value="C:mediator complex"/>
    <property type="evidence" value="ECO:0007669"/>
    <property type="project" value="InterPro"/>
</dbReference>
<dbReference type="Gene3D" id="1.20.58.1710">
    <property type="match status" value="1"/>
</dbReference>
<protein>
    <recommendedName>
        <fullName evidence="3 9">Mediator of RNA polymerase II transcription subunit 8</fullName>
    </recommendedName>
    <alternativeName>
        <fullName evidence="8 9">Mediator complex subunit 8</fullName>
    </alternativeName>
</protein>
<proteinExistence type="evidence at protein level"/>
<evidence type="ECO:0000256" key="7">
    <source>
        <dbReference type="ARBA" id="ARBA00023242"/>
    </source>
</evidence>
<feature type="compositionally biased region" description="Low complexity" evidence="10">
    <location>
        <begin position="231"/>
        <end position="246"/>
    </location>
</feature>
<evidence type="ECO:0000313" key="12">
    <source>
        <dbReference type="Proteomes" id="UP000008066"/>
    </source>
</evidence>
<keyword evidence="12" id="KW-1185">Reference proteome</keyword>
<dbReference type="PDB" id="6XP5">
    <property type="method" value="EM"/>
    <property type="resolution" value="4.20 A"/>
    <property type="chains" value="H=1-290"/>
</dbReference>
<feature type="region of interest" description="Disordered" evidence="10">
    <location>
        <begin position="122"/>
        <end position="153"/>
    </location>
</feature>
<evidence type="ECO:0000256" key="9">
    <source>
        <dbReference type="RuleBase" id="RU364144"/>
    </source>
</evidence>
<dbReference type="OMA" id="WAPIEAN"/>
<dbReference type="Gene3D" id="6.10.250.2610">
    <property type="match status" value="1"/>
</dbReference>
<dbReference type="SMR" id="G0SCZ3"/>
<dbReference type="GO" id="GO:0006357">
    <property type="term" value="P:regulation of transcription by RNA polymerase II"/>
    <property type="evidence" value="ECO:0007669"/>
    <property type="project" value="InterPro"/>
</dbReference>
<evidence type="ECO:0000256" key="8">
    <source>
        <dbReference type="ARBA" id="ARBA00031261"/>
    </source>
</evidence>
<dbReference type="Proteomes" id="UP000008066">
    <property type="component" value="Unassembled WGS sequence"/>
</dbReference>
<evidence type="ECO:0000256" key="1">
    <source>
        <dbReference type="ARBA" id="ARBA00004123"/>
    </source>
</evidence>
<feature type="compositionally biased region" description="Acidic residues" evidence="10">
    <location>
        <begin position="208"/>
        <end position="224"/>
    </location>
</feature>
<dbReference type="EMDB" id="EMD-22284"/>
<comment type="subunit">
    <text evidence="9">Component of the Mediator complex.</text>
</comment>
<feature type="compositionally biased region" description="Acidic residues" evidence="10">
    <location>
        <begin position="141"/>
        <end position="153"/>
    </location>
</feature>
<accession>G0SCZ3</accession>
<dbReference type="EMBL" id="GL988045">
    <property type="protein sequence ID" value="EGS19264.1"/>
    <property type="molecule type" value="Genomic_DNA"/>
</dbReference>
<evidence type="ECO:0000256" key="10">
    <source>
        <dbReference type="SAM" id="MobiDB-lite"/>
    </source>
</evidence>
<reference evidence="13" key="2">
    <citation type="journal article" date="2021" name="Mol. Cell">
        <title>Mediator structure and conformation change.</title>
        <authorList>
            <person name="Zhang H."/>
            <person name="Chen D.H."/>
            <person name="Mattoo R.U.H."/>
            <person name="Bushnell D.A."/>
            <person name="Wang Y."/>
            <person name="Yuan C."/>
            <person name="Wang L."/>
            <person name="Wang C."/>
            <person name="Davis R.E."/>
            <person name="Nie Y."/>
            <person name="Kornberg R.D."/>
        </authorList>
    </citation>
    <scope>STRUCTURE BY ELECTRON MICROSCOPY (4.20 ANGSTROMS)</scope>
</reference>
<keyword evidence="7 9" id="KW-0539">Nucleus</keyword>
<evidence type="ECO:0007829" key="13">
    <source>
        <dbReference type="PDB" id="6XP5"/>
    </source>
</evidence>
<dbReference type="GO" id="GO:0003712">
    <property type="term" value="F:transcription coregulator activity"/>
    <property type="evidence" value="ECO:0007669"/>
    <property type="project" value="InterPro"/>
</dbReference>
<keyword evidence="13" id="KW-0002">3D-structure</keyword>
<evidence type="ECO:0000313" key="11">
    <source>
        <dbReference type="EMBL" id="EGS19264.1"/>
    </source>
</evidence>
<dbReference type="OrthoDB" id="5329317at2759"/>
<dbReference type="PANTHER" id="PTHR13074">
    <property type="entry name" value="MEDIATOR OF RNA POLYMERASE II TRANSCRIPTION SUBUNIT 8"/>
    <property type="match status" value="1"/>
</dbReference>
<dbReference type="InterPro" id="IPR019364">
    <property type="entry name" value="Mediatior_Med8_fun/met"/>
</dbReference>
<dbReference type="STRING" id="759272.G0SCZ3"/>
<evidence type="ECO:0000256" key="2">
    <source>
        <dbReference type="ARBA" id="ARBA00005716"/>
    </source>
</evidence>
<name>G0SCZ3_CHATD</name>